<protein>
    <submittedName>
        <fullName evidence="4">Secretion protein HlyD</fullName>
    </submittedName>
</protein>
<dbReference type="InterPro" id="IPR058647">
    <property type="entry name" value="BSH_CzcB-like"/>
</dbReference>
<feature type="compositionally biased region" description="Low complexity" evidence="2">
    <location>
        <begin position="80"/>
        <end position="97"/>
    </location>
</feature>
<sequence length="471" mass="51474">MALIKNVLISLLILAVGYAGYVWLNHEPSAGRSAMAAPPPAQNEDAEKTSEDETANNDSENAESGSADSQASKGEESGPSRENNSSSSNRNSGRTGRFAQQAATSVEVLRASPMVQPAMLRVYGAIDAERFASLRAPAAATVSELNVREGARVDGGQTLAVLTSEDLPEQLRQREAALNELDARIRNESLRHQTDLEALEIEEELVRIAKNAVDRFSSLNSQQLTSNTDYEAALRTYQSQRLSLQNRQLTINQYADTQAQLQAQREQLLSQIRQTRQLIEDLTVQAPFTGLLARVHVKDGQEVSGSEAIVDLYDPASLVLHVRVPVRYQLSQNELSSVTATDSQGRQWRAVAIRPMNESGAQRLTLTADISAQDSAPLPGTYEWLTVSYPMTQPTIEVPMTALYDQQRLYVYDSQTQRIKAVDVAIAGQTETGYLVTGLADETVDIISTRLKNPVSGMAVSVVADNRGDRS</sequence>
<dbReference type="STRING" id="314283.MED297_16659"/>
<evidence type="ECO:0000313" key="5">
    <source>
        <dbReference type="Proteomes" id="UP000005953"/>
    </source>
</evidence>
<proteinExistence type="predicted"/>
<dbReference type="PANTHER" id="PTHR30469">
    <property type="entry name" value="MULTIDRUG RESISTANCE PROTEIN MDTA"/>
    <property type="match status" value="1"/>
</dbReference>
<evidence type="ECO:0000313" key="4">
    <source>
        <dbReference type="EMBL" id="EAR08390.1"/>
    </source>
</evidence>
<gene>
    <name evidence="4" type="ORF">MED297_16659</name>
</gene>
<dbReference type="AlphaFoldDB" id="A4BHJ2"/>
<dbReference type="Gene3D" id="1.10.287.470">
    <property type="entry name" value="Helix hairpin bin"/>
    <property type="match status" value="1"/>
</dbReference>
<dbReference type="RefSeq" id="WP_008043636.1">
    <property type="nucleotide sequence ID" value="NZ_CH724150.1"/>
</dbReference>
<dbReference type="Pfam" id="PF25973">
    <property type="entry name" value="BSH_CzcB"/>
    <property type="match status" value="1"/>
</dbReference>
<evidence type="ECO:0000256" key="1">
    <source>
        <dbReference type="SAM" id="Coils"/>
    </source>
</evidence>
<comment type="caution">
    <text evidence="4">The sequence shown here is derived from an EMBL/GenBank/DDBJ whole genome shotgun (WGS) entry which is preliminary data.</text>
</comment>
<dbReference type="OrthoDB" id="8524475at2"/>
<keyword evidence="5" id="KW-1185">Reference proteome</keyword>
<name>A4BHJ2_9GAMM</name>
<accession>A4BHJ2</accession>
<feature type="compositionally biased region" description="Polar residues" evidence="2">
    <location>
        <begin position="56"/>
        <end position="72"/>
    </location>
</feature>
<organism evidence="4 5">
    <name type="scientific">Reinekea blandensis MED297</name>
    <dbReference type="NCBI Taxonomy" id="314283"/>
    <lineage>
        <taxon>Bacteria</taxon>
        <taxon>Pseudomonadati</taxon>
        <taxon>Pseudomonadota</taxon>
        <taxon>Gammaproteobacteria</taxon>
        <taxon>Oceanospirillales</taxon>
        <taxon>Saccharospirillaceae</taxon>
        <taxon>Reinekea</taxon>
    </lineage>
</organism>
<dbReference type="Gene3D" id="2.40.30.170">
    <property type="match status" value="1"/>
</dbReference>
<dbReference type="SUPFAM" id="SSF111369">
    <property type="entry name" value="HlyD-like secretion proteins"/>
    <property type="match status" value="1"/>
</dbReference>
<evidence type="ECO:0000256" key="2">
    <source>
        <dbReference type="SAM" id="MobiDB-lite"/>
    </source>
</evidence>
<evidence type="ECO:0000259" key="3">
    <source>
        <dbReference type="Pfam" id="PF25973"/>
    </source>
</evidence>
<dbReference type="HOGENOM" id="CLU_579856_0_0_6"/>
<feature type="domain" description="CzcB-like barrel-sandwich hybrid" evidence="3">
    <location>
        <begin position="132"/>
        <end position="312"/>
    </location>
</feature>
<feature type="coiled-coil region" evidence="1">
    <location>
        <begin position="251"/>
        <end position="285"/>
    </location>
</feature>
<dbReference type="GO" id="GO:1990281">
    <property type="term" value="C:efflux pump complex"/>
    <property type="evidence" value="ECO:0007669"/>
    <property type="project" value="TreeGrafter"/>
</dbReference>
<dbReference type="Proteomes" id="UP000005953">
    <property type="component" value="Unassembled WGS sequence"/>
</dbReference>
<dbReference type="Gene3D" id="2.40.50.100">
    <property type="match status" value="1"/>
</dbReference>
<dbReference type="EMBL" id="AAOE01000021">
    <property type="protein sequence ID" value="EAR08390.1"/>
    <property type="molecule type" value="Genomic_DNA"/>
</dbReference>
<dbReference type="GO" id="GO:0015562">
    <property type="term" value="F:efflux transmembrane transporter activity"/>
    <property type="evidence" value="ECO:0007669"/>
    <property type="project" value="TreeGrafter"/>
</dbReference>
<keyword evidence="1" id="KW-0175">Coiled coil</keyword>
<feature type="region of interest" description="Disordered" evidence="2">
    <location>
        <begin position="31"/>
        <end position="101"/>
    </location>
</feature>
<reference evidence="4 5" key="1">
    <citation type="submission" date="2006-02" db="EMBL/GenBank/DDBJ databases">
        <authorList>
            <person name="Pinhassi J."/>
            <person name="Pedros-Alio C."/>
            <person name="Ferriera S."/>
            <person name="Johnson J."/>
            <person name="Kravitz S."/>
            <person name="Halpern A."/>
            <person name="Remington K."/>
            <person name="Beeson K."/>
            <person name="Tran B."/>
            <person name="Rogers Y.-H."/>
            <person name="Friedman R."/>
            <person name="Venter J.C."/>
        </authorList>
    </citation>
    <scope>NUCLEOTIDE SEQUENCE [LARGE SCALE GENOMIC DNA]</scope>
    <source>
        <strain evidence="4 5">MED297</strain>
    </source>
</reference>